<dbReference type="SUPFAM" id="SSF53474">
    <property type="entry name" value="alpha/beta-Hydrolases"/>
    <property type="match status" value="1"/>
</dbReference>
<dbReference type="InterPro" id="IPR029058">
    <property type="entry name" value="AB_hydrolase_fold"/>
</dbReference>
<keyword evidence="4" id="KW-1185">Reference proteome</keyword>
<dbReference type="InterPro" id="IPR000073">
    <property type="entry name" value="AB_hydrolase_1"/>
</dbReference>
<dbReference type="Proteomes" id="UP000322634">
    <property type="component" value="Unassembled WGS sequence"/>
</dbReference>
<gene>
    <name evidence="3" type="ORF">FXF65_39410</name>
</gene>
<evidence type="ECO:0000313" key="4">
    <source>
        <dbReference type="Proteomes" id="UP000322634"/>
    </source>
</evidence>
<reference evidence="3 4" key="1">
    <citation type="submission" date="2019-08" db="EMBL/GenBank/DDBJ databases">
        <title>Actinomadura sp. nov. CYP1-5 isolated from mountain soil.</title>
        <authorList>
            <person name="Songsumanus A."/>
            <person name="Kuncharoen N."/>
            <person name="Kudo T."/>
            <person name="Yuki M."/>
            <person name="Igarashi Y."/>
            <person name="Tanasupawat S."/>
        </authorList>
    </citation>
    <scope>NUCLEOTIDE SEQUENCE [LARGE SCALE GENOMIC DNA]</scope>
    <source>
        <strain evidence="3 4">GKU157</strain>
    </source>
</reference>
<dbReference type="GO" id="GO:0016787">
    <property type="term" value="F:hydrolase activity"/>
    <property type="evidence" value="ECO:0007669"/>
    <property type="project" value="UniProtKB-KW"/>
</dbReference>
<keyword evidence="1 3" id="KW-0378">Hydrolase</keyword>
<proteinExistence type="predicted"/>
<evidence type="ECO:0000256" key="1">
    <source>
        <dbReference type="ARBA" id="ARBA00022801"/>
    </source>
</evidence>
<dbReference type="Pfam" id="PF00561">
    <property type="entry name" value="Abhydrolase_1"/>
    <property type="match status" value="1"/>
</dbReference>
<protein>
    <submittedName>
        <fullName evidence="3">Alpha/beta fold hydrolase</fullName>
    </submittedName>
</protein>
<dbReference type="AlphaFoldDB" id="A0A5D0TRF9"/>
<name>A0A5D0TRF9_9ACTN</name>
<organism evidence="3 4">
    <name type="scientific">Actinomadura syzygii</name>
    <dbReference type="NCBI Taxonomy" id="1427538"/>
    <lineage>
        <taxon>Bacteria</taxon>
        <taxon>Bacillati</taxon>
        <taxon>Actinomycetota</taxon>
        <taxon>Actinomycetes</taxon>
        <taxon>Streptosporangiales</taxon>
        <taxon>Thermomonosporaceae</taxon>
        <taxon>Actinomadura</taxon>
    </lineage>
</organism>
<accession>A0A5D0TRF9</accession>
<evidence type="ECO:0000313" key="3">
    <source>
        <dbReference type="EMBL" id="TYC08407.1"/>
    </source>
</evidence>
<comment type="caution">
    <text evidence="3">The sequence shown here is derived from an EMBL/GenBank/DDBJ whole genome shotgun (WGS) entry which is preliminary data.</text>
</comment>
<sequence length="302" mass="31803">MDELDDIGAIAAGSVGAGGLDFGILTAGPEDGPLALLLHGFPDSAHTWRHLMPELAAAGYRAVAPFARGYAPTSIPADGAYQAGALAADAVALHEALGGGPDAVLVGHDWGAFAAYGAANIAPERWRRAVALSVPPIPVMAGVFFDYEQLKRSFYIFVFQTRFAEAAVDRRFIENLWRDWSPPGAGGHAADVDHAMACLAAPDNVSAAIGYYRAMFDHSRHSERYAAEQEAVSARGEVPFLYLHGTEDGCLSADVIAPGGDLGPVLAALPDGSYAELVPGAGHFVQLDQPDQVNGRVLAWLR</sequence>
<dbReference type="EMBL" id="VSFF01000017">
    <property type="protein sequence ID" value="TYC08407.1"/>
    <property type="molecule type" value="Genomic_DNA"/>
</dbReference>
<dbReference type="OrthoDB" id="2987348at2"/>
<dbReference type="InterPro" id="IPR000639">
    <property type="entry name" value="Epox_hydrolase-like"/>
</dbReference>
<dbReference type="PRINTS" id="PR00412">
    <property type="entry name" value="EPOXHYDRLASE"/>
</dbReference>
<feature type="domain" description="AB hydrolase-1" evidence="2">
    <location>
        <begin position="36"/>
        <end position="290"/>
    </location>
</feature>
<evidence type="ECO:0000259" key="2">
    <source>
        <dbReference type="Pfam" id="PF00561"/>
    </source>
</evidence>
<dbReference type="PANTHER" id="PTHR43329">
    <property type="entry name" value="EPOXIDE HYDROLASE"/>
    <property type="match status" value="1"/>
</dbReference>
<dbReference type="Gene3D" id="3.40.50.1820">
    <property type="entry name" value="alpha/beta hydrolase"/>
    <property type="match status" value="1"/>
</dbReference>